<keyword evidence="5" id="KW-1185">Reference proteome</keyword>
<dbReference type="Proteomes" id="UP001140206">
    <property type="component" value="Unassembled WGS sequence"/>
</dbReference>
<dbReference type="EMBL" id="JAMFTS010000011">
    <property type="protein sequence ID" value="KAJ4744876.1"/>
    <property type="molecule type" value="Genomic_DNA"/>
</dbReference>
<reference evidence="4" key="1">
    <citation type="submission" date="2022-08" db="EMBL/GenBank/DDBJ databases">
        <authorList>
            <person name="Marques A."/>
        </authorList>
    </citation>
    <scope>NUCLEOTIDE SEQUENCE</scope>
    <source>
        <strain evidence="4">RhyPub2mFocal</strain>
        <tissue evidence="4">Leaves</tissue>
    </source>
</reference>
<dbReference type="Pfam" id="PF02536">
    <property type="entry name" value="mTERF"/>
    <property type="match status" value="1"/>
</dbReference>
<keyword evidence="2" id="KW-0804">Transcription</keyword>
<keyword evidence="2" id="KW-0805">Transcription regulation</keyword>
<dbReference type="GO" id="GO:0006353">
    <property type="term" value="P:DNA-templated transcription termination"/>
    <property type="evidence" value="ECO:0007669"/>
    <property type="project" value="UniProtKB-KW"/>
</dbReference>
<dbReference type="InterPro" id="IPR003690">
    <property type="entry name" value="MTERF"/>
</dbReference>
<comment type="caution">
    <text evidence="4">The sequence shown here is derived from an EMBL/GenBank/DDBJ whole genome shotgun (WGS) entry which is preliminary data.</text>
</comment>
<gene>
    <name evidence="4" type="ORF">LUZ62_001272</name>
</gene>
<name>A0AAV8BNX3_9POAL</name>
<dbReference type="Gene3D" id="1.25.70.10">
    <property type="entry name" value="Transcription termination factor 3, mitochondrial"/>
    <property type="match status" value="2"/>
</dbReference>
<dbReference type="PANTHER" id="PTHR13068:SF236">
    <property type="entry name" value="OS02G0749800 PROTEIN"/>
    <property type="match status" value="1"/>
</dbReference>
<evidence type="ECO:0000256" key="1">
    <source>
        <dbReference type="ARBA" id="ARBA00007692"/>
    </source>
</evidence>
<dbReference type="SMART" id="SM00733">
    <property type="entry name" value="Mterf"/>
    <property type="match status" value="6"/>
</dbReference>
<comment type="similarity">
    <text evidence="1">Belongs to the mTERF family.</text>
</comment>
<evidence type="ECO:0000313" key="4">
    <source>
        <dbReference type="EMBL" id="KAJ4744876.1"/>
    </source>
</evidence>
<dbReference type="GO" id="GO:0003676">
    <property type="term" value="F:nucleic acid binding"/>
    <property type="evidence" value="ECO:0007669"/>
    <property type="project" value="InterPro"/>
</dbReference>
<dbReference type="PANTHER" id="PTHR13068">
    <property type="entry name" value="CGI-12 PROTEIN-RELATED"/>
    <property type="match status" value="1"/>
</dbReference>
<sequence>MSFHFLAKGLSSLYLSSTRHHHLTPLLRLFSSAQSHEINLANYLISSFRFSPDRALKISTYKHVAARKSLEQPESVITFLRDTGLSDDQIKAVVSFYTPLLSFNVEKTLKPRVRQLIDDGFSGELLVQLIRYNPTALVLKDTLWRLQFWRVFSGNDNEVLLKMIKNNGLLITYDIQKYVVPRINLFKEYGLSNRDIAGALAKGYGCCMSRSLDSLKHVLDFIEEAGIPRGSGMFLLCFKTICSYNKDKIERNVDFFKMTYGWSQEEVYTAFKKSPMILAMSMDKVRTNMNFLIREAKLEPRSIASHPVLLGFSLQKRLVPRHHVLSILATKGLKRSLSLSTACFYSEKRFFEKYIEPYKKDVPELAEAYLAACGGNIPA</sequence>
<evidence type="ECO:0000256" key="3">
    <source>
        <dbReference type="ARBA" id="ARBA00022946"/>
    </source>
</evidence>
<organism evidence="4 5">
    <name type="scientific">Rhynchospora pubera</name>
    <dbReference type="NCBI Taxonomy" id="906938"/>
    <lineage>
        <taxon>Eukaryota</taxon>
        <taxon>Viridiplantae</taxon>
        <taxon>Streptophyta</taxon>
        <taxon>Embryophyta</taxon>
        <taxon>Tracheophyta</taxon>
        <taxon>Spermatophyta</taxon>
        <taxon>Magnoliopsida</taxon>
        <taxon>Liliopsida</taxon>
        <taxon>Poales</taxon>
        <taxon>Cyperaceae</taxon>
        <taxon>Cyperoideae</taxon>
        <taxon>Rhynchosporeae</taxon>
        <taxon>Rhynchospora</taxon>
    </lineage>
</organism>
<evidence type="ECO:0000256" key="2">
    <source>
        <dbReference type="ARBA" id="ARBA00022472"/>
    </source>
</evidence>
<evidence type="ECO:0000313" key="5">
    <source>
        <dbReference type="Proteomes" id="UP001140206"/>
    </source>
</evidence>
<protein>
    <submittedName>
        <fullName evidence="4">Mitochondrial transcription termination factor-like</fullName>
    </submittedName>
</protein>
<proteinExistence type="inferred from homology"/>
<dbReference type="InterPro" id="IPR038538">
    <property type="entry name" value="MTERF_sf"/>
</dbReference>
<accession>A0AAV8BNX3</accession>
<keyword evidence="3" id="KW-0809">Transit peptide</keyword>
<dbReference type="FunFam" id="1.25.70.10:FF:000001">
    <property type="entry name" value="Mitochondrial transcription termination factor-like"/>
    <property type="match status" value="1"/>
</dbReference>
<keyword evidence="2" id="KW-0806">Transcription termination</keyword>
<dbReference type="AlphaFoldDB" id="A0AAV8BNX3"/>